<dbReference type="RefSeq" id="WP_053396003.1">
    <property type="nucleotide sequence ID" value="NZ_LHPJ01000008.1"/>
</dbReference>
<dbReference type="AlphaFoldDB" id="A0A0M0HN10"/>
<evidence type="ECO:0000313" key="1">
    <source>
        <dbReference type="EMBL" id="KOO03217.1"/>
    </source>
</evidence>
<accession>A0A0M0HN10</accession>
<dbReference type="PATRIC" id="fig|693.5.peg.2407"/>
<evidence type="ECO:0000313" key="2">
    <source>
        <dbReference type="Proteomes" id="UP000037515"/>
    </source>
</evidence>
<dbReference type="Proteomes" id="UP000037515">
    <property type="component" value="Unassembled WGS sequence"/>
</dbReference>
<name>A0A0M0HN10_VIBNE</name>
<proteinExistence type="predicted"/>
<protein>
    <submittedName>
        <fullName evidence="1">Uncharacterized protein</fullName>
    </submittedName>
</protein>
<reference evidence="2" key="1">
    <citation type="submission" date="2015-08" db="EMBL/GenBank/DDBJ databases">
        <title>Vibrio galatheae sp. nov., a novel member of the Vibrionaceae family isolated from the Solomon Islands.</title>
        <authorList>
            <person name="Giubergia S."/>
            <person name="Machado H."/>
            <person name="Mateiu R.V."/>
            <person name="Gram L."/>
        </authorList>
    </citation>
    <scope>NUCLEOTIDE SEQUENCE [LARGE SCALE GENOMIC DNA]</scope>
    <source>
        <strain evidence="2">DSM 19584</strain>
    </source>
</reference>
<gene>
    <name evidence="1" type="ORF">AKJ17_11750</name>
</gene>
<organism evidence="1 2">
    <name type="scientific">Vibrio nereis</name>
    <dbReference type="NCBI Taxonomy" id="693"/>
    <lineage>
        <taxon>Bacteria</taxon>
        <taxon>Pseudomonadati</taxon>
        <taxon>Pseudomonadota</taxon>
        <taxon>Gammaproteobacteria</taxon>
        <taxon>Vibrionales</taxon>
        <taxon>Vibrionaceae</taxon>
        <taxon>Vibrio</taxon>
    </lineage>
</organism>
<sequence length="96" mass="11207">MILVQRHYELKDTKHCHANIEVNPTGVLDVEIVELNKHHQAELCDIEFQKLAGKTCLRCKNEQAQWMLELDDKDANELSTLIVEANEEYETLMRDL</sequence>
<dbReference type="EMBL" id="LHPJ01000008">
    <property type="protein sequence ID" value="KOO03217.1"/>
    <property type="molecule type" value="Genomic_DNA"/>
</dbReference>
<comment type="caution">
    <text evidence="1">The sequence shown here is derived from an EMBL/GenBank/DDBJ whole genome shotgun (WGS) entry which is preliminary data.</text>
</comment>
<dbReference type="OrthoDB" id="5887304at2"/>
<keyword evidence="2" id="KW-1185">Reference proteome</keyword>